<organism evidence="1 2">
    <name type="scientific">Sulfuriroseicoccus oceanibius</name>
    <dbReference type="NCBI Taxonomy" id="2707525"/>
    <lineage>
        <taxon>Bacteria</taxon>
        <taxon>Pseudomonadati</taxon>
        <taxon>Verrucomicrobiota</taxon>
        <taxon>Verrucomicrobiia</taxon>
        <taxon>Verrucomicrobiales</taxon>
        <taxon>Verrucomicrobiaceae</taxon>
        <taxon>Sulfuriroseicoccus</taxon>
    </lineage>
</organism>
<proteinExistence type="predicted"/>
<dbReference type="EMBL" id="CP066776">
    <property type="protein sequence ID" value="QQL44418.1"/>
    <property type="molecule type" value="Genomic_DNA"/>
</dbReference>
<evidence type="ECO:0000313" key="1">
    <source>
        <dbReference type="EMBL" id="QQL44418.1"/>
    </source>
</evidence>
<gene>
    <name evidence="1" type="ORF">G3M56_011050</name>
</gene>
<accession>A0A6B3LGV0</accession>
<evidence type="ECO:0008006" key="3">
    <source>
        <dbReference type="Google" id="ProtNLM"/>
    </source>
</evidence>
<dbReference type="AlphaFoldDB" id="A0A6B3LGV0"/>
<evidence type="ECO:0000313" key="2">
    <source>
        <dbReference type="Proteomes" id="UP000475117"/>
    </source>
</evidence>
<name>A0A6B3LGV0_9BACT</name>
<reference evidence="1 2" key="1">
    <citation type="submission" date="2020-12" db="EMBL/GenBank/DDBJ databases">
        <title>Sulforoseuscoccus oceanibium gen. nov., sp. nov., a representative of the phylum Verrucomicrobia with special cytoplasmic membrane, and proposal of Sulforoseuscoccusaceae fam. nov.</title>
        <authorList>
            <person name="Xi F."/>
        </authorList>
    </citation>
    <scope>NUCLEOTIDE SEQUENCE [LARGE SCALE GENOMIC DNA]</scope>
    <source>
        <strain evidence="1 2">T37</strain>
    </source>
</reference>
<protein>
    <recommendedName>
        <fullName evidence="3">Lipoprotein</fullName>
    </recommendedName>
</protein>
<keyword evidence="2" id="KW-1185">Reference proteome</keyword>
<sequence length="202" mass="22603">MRIIAILAVIGLLSVSGCKNSSDEVNHPDEAWPLYEDRVFQQEGVFSESKINIALIEQLEPWNEELLLRLFEPVAGTKIVYTYKSTYRIPENIDGTEGVYDEYLIVETSLDGEIEEALLYQGGPKQGPVFHYLFRASEPNQGIKNLSNTSKLKFVCCPYDSFGFDYFVDARIVSVDGEAPKEEGEQAAASDPTPVPKSKVKK</sequence>
<dbReference type="RefSeq" id="WP_164365623.1">
    <property type="nucleotide sequence ID" value="NZ_CP066776.1"/>
</dbReference>
<dbReference type="PROSITE" id="PS51257">
    <property type="entry name" value="PROKAR_LIPOPROTEIN"/>
    <property type="match status" value="1"/>
</dbReference>
<dbReference type="Proteomes" id="UP000475117">
    <property type="component" value="Chromosome"/>
</dbReference>
<dbReference type="KEGG" id="soa:G3M56_011050"/>